<keyword evidence="5" id="KW-0472">Membrane</keyword>
<gene>
    <name evidence="6" type="ORF">J2Z35_001157</name>
</gene>
<dbReference type="EMBL" id="JAGGLI010000010">
    <property type="protein sequence ID" value="MBP2027363.1"/>
    <property type="molecule type" value="Genomic_DNA"/>
</dbReference>
<evidence type="ECO:0000256" key="3">
    <source>
        <dbReference type="ARBA" id="ARBA00022692"/>
    </source>
</evidence>
<dbReference type="NCBIfam" id="TIGR02532">
    <property type="entry name" value="IV_pilin_GFxxxE"/>
    <property type="match status" value="1"/>
</dbReference>
<dbReference type="PROSITE" id="PS00409">
    <property type="entry name" value="PROKAR_NTER_METHYL"/>
    <property type="match status" value="1"/>
</dbReference>
<reference evidence="6 7" key="1">
    <citation type="submission" date="2021-03" db="EMBL/GenBank/DDBJ databases">
        <title>Genomic Encyclopedia of Type Strains, Phase IV (KMG-IV): sequencing the most valuable type-strain genomes for metagenomic binning, comparative biology and taxonomic classification.</title>
        <authorList>
            <person name="Goeker M."/>
        </authorList>
    </citation>
    <scope>NUCLEOTIDE SEQUENCE [LARGE SCALE GENOMIC DNA]</scope>
    <source>
        <strain evidence="6 7">DSM 27512</strain>
    </source>
</reference>
<organism evidence="6 7">
    <name type="scientific">Acetoanaerobium pronyense</name>
    <dbReference type="NCBI Taxonomy" id="1482736"/>
    <lineage>
        <taxon>Bacteria</taxon>
        <taxon>Bacillati</taxon>
        <taxon>Bacillota</taxon>
        <taxon>Clostridia</taxon>
        <taxon>Peptostreptococcales</taxon>
        <taxon>Filifactoraceae</taxon>
        <taxon>Acetoanaerobium</taxon>
    </lineage>
</organism>
<accession>A0ABS4KHV3</accession>
<comment type="caution">
    <text evidence="6">The sequence shown here is derived from an EMBL/GenBank/DDBJ whole genome shotgun (WGS) entry which is preliminary data.</text>
</comment>
<dbReference type="RefSeq" id="WP_281063623.1">
    <property type="nucleotide sequence ID" value="NZ_JAGGLI010000010.1"/>
</dbReference>
<keyword evidence="3" id="KW-0812">Transmembrane</keyword>
<evidence type="ECO:0000256" key="4">
    <source>
        <dbReference type="ARBA" id="ARBA00022989"/>
    </source>
</evidence>
<evidence type="ECO:0000256" key="1">
    <source>
        <dbReference type="ARBA" id="ARBA00004167"/>
    </source>
</evidence>
<proteinExistence type="predicted"/>
<evidence type="ECO:0000313" key="6">
    <source>
        <dbReference type="EMBL" id="MBP2027363.1"/>
    </source>
</evidence>
<evidence type="ECO:0000256" key="2">
    <source>
        <dbReference type="ARBA" id="ARBA00022481"/>
    </source>
</evidence>
<dbReference type="PANTHER" id="PTHR30093">
    <property type="entry name" value="GENERAL SECRETION PATHWAY PROTEIN G"/>
    <property type="match status" value="1"/>
</dbReference>
<evidence type="ECO:0000256" key="5">
    <source>
        <dbReference type="ARBA" id="ARBA00023136"/>
    </source>
</evidence>
<comment type="subcellular location">
    <subcellularLocation>
        <location evidence="1">Membrane</location>
        <topology evidence="1">Single-pass membrane protein</topology>
    </subcellularLocation>
</comment>
<evidence type="ECO:0000313" key="7">
    <source>
        <dbReference type="Proteomes" id="UP001314903"/>
    </source>
</evidence>
<dbReference type="Pfam" id="PF07963">
    <property type="entry name" value="N_methyl"/>
    <property type="match status" value="1"/>
</dbReference>
<protein>
    <submittedName>
        <fullName evidence="6">Prepilin-type N-terminal cleavage/methylation domain-containing protein</fullName>
    </submittedName>
</protein>
<keyword evidence="4" id="KW-1133">Transmembrane helix</keyword>
<keyword evidence="2" id="KW-0488">Methylation</keyword>
<name>A0ABS4KHV3_9FIRM</name>
<dbReference type="InterPro" id="IPR012902">
    <property type="entry name" value="N_methyl_site"/>
</dbReference>
<dbReference type="Gene3D" id="3.30.700.10">
    <property type="entry name" value="Glycoprotein, Type 4 Pilin"/>
    <property type="match status" value="1"/>
</dbReference>
<keyword evidence="7" id="KW-1185">Reference proteome</keyword>
<dbReference type="Proteomes" id="UP001314903">
    <property type="component" value="Unassembled WGS sequence"/>
</dbReference>
<dbReference type="SUPFAM" id="SSF54523">
    <property type="entry name" value="Pili subunits"/>
    <property type="match status" value="1"/>
</dbReference>
<dbReference type="InterPro" id="IPR045584">
    <property type="entry name" value="Pilin-like"/>
</dbReference>
<dbReference type="PANTHER" id="PTHR30093:SF44">
    <property type="entry name" value="TYPE II SECRETION SYSTEM CORE PROTEIN G"/>
    <property type="match status" value="1"/>
</dbReference>
<sequence length="139" mass="14503">MMEKMRNRKKKKGFTLIELIVVIAILGILSAIAIPRFTGSRVTAERSSVEANLRTIDSAIMVMLAEGTDPTFTAGADGAAPTTNLVPNYLAAWPTGPKTAAYAITGTGSAARAALTSTADVGGKTFSTATTVENLAWPE</sequence>